<feature type="region of interest" description="Disordered" evidence="1">
    <location>
        <begin position="12"/>
        <end position="55"/>
    </location>
</feature>
<proteinExistence type="predicted"/>
<dbReference type="AlphaFoldDB" id="A0A3L6N113"/>
<organism evidence="2 3">
    <name type="scientific">Fusarium oxysporum f. sp. cepae</name>
    <dbReference type="NCBI Taxonomy" id="396571"/>
    <lineage>
        <taxon>Eukaryota</taxon>
        <taxon>Fungi</taxon>
        <taxon>Dikarya</taxon>
        <taxon>Ascomycota</taxon>
        <taxon>Pezizomycotina</taxon>
        <taxon>Sordariomycetes</taxon>
        <taxon>Hypocreomycetidae</taxon>
        <taxon>Hypocreales</taxon>
        <taxon>Nectriaceae</taxon>
        <taxon>Fusarium</taxon>
        <taxon>Fusarium oxysporum species complex</taxon>
    </lineage>
</organism>
<feature type="compositionally biased region" description="Polar residues" evidence="1">
    <location>
        <begin position="160"/>
        <end position="169"/>
    </location>
</feature>
<name>A0A3L6N113_FUSOX</name>
<dbReference type="EMBL" id="MRCU01000010">
    <property type="protein sequence ID" value="RKK10495.1"/>
    <property type="molecule type" value="Genomic_DNA"/>
</dbReference>
<protein>
    <submittedName>
        <fullName evidence="2">Uncharacterized protein</fullName>
    </submittedName>
</protein>
<feature type="compositionally biased region" description="Polar residues" evidence="1">
    <location>
        <begin position="41"/>
        <end position="50"/>
    </location>
</feature>
<evidence type="ECO:0000313" key="3">
    <source>
        <dbReference type="Proteomes" id="UP000270866"/>
    </source>
</evidence>
<feature type="compositionally biased region" description="Polar residues" evidence="1">
    <location>
        <begin position="107"/>
        <end position="122"/>
    </location>
</feature>
<feature type="region of interest" description="Disordered" evidence="1">
    <location>
        <begin position="154"/>
        <end position="174"/>
    </location>
</feature>
<evidence type="ECO:0000313" key="2">
    <source>
        <dbReference type="EMBL" id="RKK10495.1"/>
    </source>
</evidence>
<dbReference type="Proteomes" id="UP000270866">
    <property type="component" value="Unassembled WGS sequence"/>
</dbReference>
<evidence type="ECO:0000256" key="1">
    <source>
        <dbReference type="SAM" id="MobiDB-lite"/>
    </source>
</evidence>
<gene>
    <name evidence="2" type="ORF">BFJ65_g14492</name>
</gene>
<comment type="caution">
    <text evidence="2">The sequence shown here is derived from an EMBL/GenBank/DDBJ whole genome shotgun (WGS) entry which is preliminary data.</text>
</comment>
<feature type="region of interest" description="Disordered" evidence="1">
    <location>
        <begin position="100"/>
        <end position="142"/>
    </location>
</feature>
<accession>A0A3L6N113</accession>
<feature type="compositionally biased region" description="Basic and acidic residues" evidence="1">
    <location>
        <begin position="124"/>
        <end position="141"/>
    </location>
</feature>
<sequence>MSDEFHFKLQREISHEAEPSHPASKNLCKRPGSSRKWNLFGRSTQTQQPKQSERVSAIVKTVEKKSLAFYAKVDSSEQVDSEPMDIQDVLRFAEIYGKSPSVGGTPELSQSTQEMESSTNSPVRPEDLAQPPRRDSNEMKIKPRLPVLQQTLMSKKPTLQLPSISTTAGRRSRLPQVGRIPEVVSSRTEHVFPMSFSRPFRASMQLAPEYL</sequence>
<reference evidence="2 3" key="1">
    <citation type="journal article" date="2018" name="Sci. Rep.">
        <title>Characterisation of pathogen-specific regions and novel effector candidates in Fusarium oxysporum f. sp. cepae.</title>
        <authorList>
            <person name="Armitage A.D."/>
            <person name="Taylor A."/>
            <person name="Sobczyk M.K."/>
            <person name="Baxter L."/>
            <person name="Greenfield B.P."/>
            <person name="Bates H.J."/>
            <person name="Wilson F."/>
            <person name="Jackson A.C."/>
            <person name="Ott S."/>
            <person name="Harrison R.J."/>
            <person name="Clarkson J.P."/>
        </authorList>
    </citation>
    <scope>NUCLEOTIDE SEQUENCE [LARGE SCALE GENOMIC DNA]</scope>
    <source>
        <strain evidence="2 3">FoC_Fus2</strain>
    </source>
</reference>